<dbReference type="PROSITE" id="PS50977">
    <property type="entry name" value="HTH_TETR_2"/>
    <property type="match status" value="1"/>
</dbReference>
<name>A0A0A0D1H6_9PROT</name>
<dbReference type="Pfam" id="PF00440">
    <property type="entry name" value="TetR_N"/>
    <property type="match status" value="1"/>
</dbReference>
<accession>A0A0A0D1H6</accession>
<dbReference type="PANTHER" id="PTHR47506:SF1">
    <property type="entry name" value="HTH-TYPE TRANSCRIPTIONAL REGULATOR YJDC"/>
    <property type="match status" value="1"/>
</dbReference>
<dbReference type="GO" id="GO:0003677">
    <property type="term" value="F:DNA binding"/>
    <property type="evidence" value="ECO:0007669"/>
    <property type="project" value="UniProtKB-UniRule"/>
</dbReference>
<keyword evidence="2 4" id="KW-0238">DNA-binding</keyword>
<sequence>MATRGRPRSFDRDVALRRAIEVFWAKGYEGAQLVDLTAAMGINPPSFYAAFGSKEALFREALDRYLATDGAGSMQALETGATARESILGMLTASAGIALASPGARGCMLILGLVNGLPENDGLRRHLAGLRRETTDRIRRRLRRGVEDGDLPAGTDIDGLATFFGTVMQGLSLQARDGASRAALQAAALAAVKALD</sequence>
<dbReference type="EMBL" id="JANX01000662">
    <property type="protein sequence ID" value="KGM30887.1"/>
    <property type="molecule type" value="Genomic_DNA"/>
</dbReference>
<feature type="DNA-binding region" description="H-T-H motif" evidence="4">
    <location>
        <begin position="32"/>
        <end position="51"/>
    </location>
</feature>
<dbReference type="OrthoDB" id="9795242at2"/>
<dbReference type="PANTHER" id="PTHR47506">
    <property type="entry name" value="TRANSCRIPTIONAL REGULATORY PROTEIN"/>
    <property type="match status" value="1"/>
</dbReference>
<evidence type="ECO:0000256" key="2">
    <source>
        <dbReference type="ARBA" id="ARBA00023125"/>
    </source>
</evidence>
<evidence type="ECO:0000256" key="1">
    <source>
        <dbReference type="ARBA" id="ARBA00023015"/>
    </source>
</evidence>
<organism evidence="6 7">
    <name type="scientific">Inquilinus limosus MP06</name>
    <dbReference type="NCBI Taxonomy" id="1398085"/>
    <lineage>
        <taxon>Bacteria</taxon>
        <taxon>Pseudomonadati</taxon>
        <taxon>Pseudomonadota</taxon>
        <taxon>Alphaproteobacteria</taxon>
        <taxon>Rhodospirillales</taxon>
        <taxon>Rhodospirillaceae</taxon>
        <taxon>Inquilinus</taxon>
    </lineage>
</organism>
<evidence type="ECO:0000256" key="3">
    <source>
        <dbReference type="ARBA" id="ARBA00023163"/>
    </source>
</evidence>
<comment type="caution">
    <text evidence="6">The sequence shown here is derived from an EMBL/GenBank/DDBJ whole genome shotgun (WGS) entry which is preliminary data.</text>
</comment>
<dbReference type="InterPro" id="IPR011075">
    <property type="entry name" value="TetR_C"/>
</dbReference>
<evidence type="ECO:0000256" key="4">
    <source>
        <dbReference type="PROSITE-ProRule" id="PRU00335"/>
    </source>
</evidence>
<gene>
    <name evidence="6" type="ORF">P409_30420</name>
</gene>
<dbReference type="Pfam" id="PF16925">
    <property type="entry name" value="TetR_C_13"/>
    <property type="match status" value="1"/>
</dbReference>
<feature type="domain" description="HTH tetR-type" evidence="5">
    <location>
        <begin position="9"/>
        <end position="69"/>
    </location>
</feature>
<proteinExistence type="predicted"/>
<protein>
    <submittedName>
        <fullName evidence="6">TetR family transcriptional regulator</fullName>
    </submittedName>
</protein>
<dbReference type="Gene3D" id="1.10.357.10">
    <property type="entry name" value="Tetracycline Repressor, domain 2"/>
    <property type="match status" value="1"/>
</dbReference>
<dbReference type="InterPro" id="IPR009057">
    <property type="entry name" value="Homeodomain-like_sf"/>
</dbReference>
<evidence type="ECO:0000313" key="6">
    <source>
        <dbReference type="EMBL" id="KGM30887.1"/>
    </source>
</evidence>
<reference evidence="6 7" key="1">
    <citation type="submission" date="2014-01" db="EMBL/GenBank/DDBJ databases">
        <title>Genome sequence determination for a cystic fibrosis isolate, Inquilinus limosus.</title>
        <authorList>
            <person name="Pino M."/>
            <person name="Di Conza J."/>
            <person name="Gutkind G."/>
        </authorList>
    </citation>
    <scope>NUCLEOTIDE SEQUENCE [LARGE SCALE GENOMIC DNA]</scope>
    <source>
        <strain evidence="6 7">MP06</strain>
    </source>
</reference>
<dbReference type="InterPro" id="IPR001647">
    <property type="entry name" value="HTH_TetR"/>
</dbReference>
<keyword evidence="3" id="KW-0804">Transcription</keyword>
<evidence type="ECO:0000259" key="5">
    <source>
        <dbReference type="PROSITE" id="PS50977"/>
    </source>
</evidence>
<dbReference type="AlphaFoldDB" id="A0A0A0D1H6"/>
<dbReference type="RefSeq" id="WP_034847271.1">
    <property type="nucleotide sequence ID" value="NZ_JANX01000662.1"/>
</dbReference>
<keyword evidence="1" id="KW-0805">Transcription regulation</keyword>
<dbReference type="InterPro" id="IPR036271">
    <property type="entry name" value="Tet_transcr_reg_TetR-rel_C_sf"/>
</dbReference>
<dbReference type="SUPFAM" id="SSF46689">
    <property type="entry name" value="Homeodomain-like"/>
    <property type="match status" value="1"/>
</dbReference>
<dbReference type="SUPFAM" id="SSF48498">
    <property type="entry name" value="Tetracyclin repressor-like, C-terminal domain"/>
    <property type="match status" value="1"/>
</dbReference>
<dbReference type="Gene3D" id="1.10.10.60">
    <property type="entry name" value="Homeodomain-like"/>
    <property type="match status" value="1"/>
</dbReference>
<dbReference type="Proteomes" id="UP000029995">
    <property type="component" value="Unassembled WGS sequence"/>
</dbReference>
<evidence type="ECO:0000313" key="7">
    <source>
        <dbReference type="Proteomes" id="UP000029995"/>
    </source>
</evidence>